<reference evidence="3" key="1">
    <citation type="journal article" date="2017" name="PLoS ONE">
        <title>The Agassiz's desert tortoise genome provides a resource for the conservation of a threatened species.</title>
        <authorList>
            <person name="Tollis M."/>
            <person name="DeNardo D.F."/>
            <person name="Cornelius J.A."/>
            <person name="Dolby G.A."/>
            <person name="Edwards T."/>
            <person name="Henen B.T."/>
            <person name="Karl A.E."/>
            <person name="Murphy R.W."/>
            <person name="Kusumi K."/>
        </authorList>
    </citation>
    <scope>NUCLEOTIDE SEQUENCE [LARGE SCALE GENOMIC DNA]</scope>
</reference>
<dbReference type="AlphaFoldDB" id="A0A452HK80"/>
<keyword evidence="1" id="KW-1133">Transmembrane helix</keyword>
<dbReference type="Ensembl" id="ENSGAGT00000017481.1">
    <property type="protein sequence ID" value="ENSGAGP00000015304.1"/>
    <property type="gene ID" value="ENSGAGG00000011543.1"/>
</dbReference>
<evidence type="ECO:0008006" key="4">
    <source>
        <dbReference type="Google" id="ProtNLM"/>
    </source>
</evidence>
<evidence type="ECO:0000313" key="3">
    <source>
        <dbReference type="Proteomes" id="UP000291020"/>
    </source>
</evidence>
<keyword evidence="1" id="KW-0472">Membrane</keyword>
<reference evidence="2" key="3">
    <citation type="submission" date="2025-09" db="UniProtKB">
        <authorList>
            <consortium name="Ensembl"/>
        </authorList>
    </citation>
    <scope>IDENTIFICATION</scope>
</reference>
<dbReference type="SUPFAM" id="SSF49265">
    <property type="entry name" value="Fibronectin type III"/>
    <property type="match status" value="1"/>
</dbReference>
<evidence type="ECO:0000313" key="2">
    <source>
        <dbReference type="Ensembl" id="ENSGAGP00000015304.1"/>
    </source>
</evidence>
<dbReference type="InterPro" id="IPR013783">
    <property type="entry name" value="Ig-like_fold"/>
</dbReference>
<reference evidence="2" key="2">
    <citation type="submission" date="2025-08" db="UniProtKB">
        <authorList>
            <consortium name="Ensembl"/>
        </authorList>
    </citation>
    <scope>IDENTIFICATION</scope>
</reference>
<dbReference type="Gene3D" id="2.60.40.10">
    <property type="entry name" value="Immunoglobulins"/>
    <property type="match status" value="1"/>
</dbReference>
<dbReference type="STRING" id="38772.ENSGAGP00000015304"/>
<organism evidence="2 3">
    <name type="scientific">Gopherus agassizii</name>
    <name type="common">Agassiz's desert tortoise</name>
    <dbReference type="NCBI Taxonomy" id="38772"/>
    <lineage>
        <taxon>Eukaryota</taxon>
        <taxon>Metazoa</taxon>
        <taxon>Chordata</taxon>
        <taxon>Craniata</taxon>
        <taxon>Vertebrata</taxon>
        <taxon>Euteleostomi</taxon>
        <taxon>Archelosauria</taxon>
        <taxon>Testudinata</taxon>
        <taxon>Testudines</taxon>
        <taxon>Cryptodira</taxon>
        <taxon>Durocryptodira</taxon>
        <taxon>Testudinoidea</taxon>
        <taxon>Testudinidae</taxon>
        <taxon>Gopherus</taxon>
    </lineage>
</organism>
<keyword evidence="3" id="KW-1185">Reference proteome</keyword>
<dbReference type="Proteomes" id="UP000291020">
    <property type="component" value="Unassembled WGS sequence"/>
</dbReference>
<feature type="transmembrane region" description="Helical" evidence="1">
    <location>
        <begin position="71"/>
        <end position="93"/>
    </location>
</feature>
<name>A0A452HK80_9SAUR</name>
<keyword evidence="1" id="KW-0812">Transmembrane</keyword>
<proteinExistence type="predicted"/>
<dbReference type="InterPro" id="IPR036116">
    <property type="entry name" value="FN3_sf"/>
</dbReference>
<protein>
    <recommendedName>
        <fullName evidence="4">Fibronectin type-III domain-containing protein</fullName>
    </recommendedName>
</protein>
<sequence length="108" mass="12042">WAAQDAFFDQFFITLKSLPSLNRTQEIFVPGNLRETEFTNLTAGTQYLITLRGSTQGQLAQSLDALAATGIFYGFCYPYVLISALAFWVPFLIHSSLSMLLPSLQRGI</sequence>
<evidence type="ECO:0000256" key="1">
    <source>
        <dbReference type="SAM" id="Phobius"/>
    </source>
</evidence>
<accession>A0A452HK80</accession>